<dbReference type="Gene3D" id="3.40.630.10">
    <property type="entry name" value="Zn peptidases"/>
    <property type="match status" value="1"/>
</dbReference>
<dbReference type="InParanoid" id="D8LKZ4"/>
<dbReference type="GO" id="GO:0006508">
    <property type="term" value="P:proteolysis"/>
    <property type="evidence" value="ECO:0007669"/>
    <property type="project" value="InterPro"/>
</dbReference>
<dbReference type="Proteomes" id="UP000002630">
    <property type="component" value="Unassembled WGS sequence"/>
</dbReference>
<protein>
    <submittedName>
        <fullName evidence="6">Flagellar/basal body protein</fullName>
    </submittedName>
</protein>
<proteinExistence type="inferred from homology"/>
<dbReference type="InterPro" id="IPR000834">
    <property type="entry name" value="Peptidase_M14"/>
</dbReference>
<feature type="region of interest" description="Disordered" evidence="4">
    <location>
        <begin position="440"/>
        <end position="867"/>
    </location>
</feature>
<dbReference type="OrthoDB" id="10253041at2759"/>
<keyword evidence="7" id="KW-1185">Reference proteome</keyword>
<evidence type="ECO:0000256" key="2">
    <source>
        <dbReference type="ARBA" id="ARBA00005988"/>
    </source>
</evidence>
<comment type="cofactor">
    <cofactor evidence="1">
        <name>Zn(2+)</name>
        <dbReference type="ChEBI" id="CHEBI:29105"/>
    </cofactor>
</comment>
<keyword evidence="6" id="KW-0969">Cilium</keyword>
<feature type="compositionally biased region" description="Basic residues" evidence="4">
    <location>
        <begin position="471"/>
        <end position="482"/>
    </location>
</feature>
<feature type="compositionally biased region" description="Low complexity" evidence="4">
    <location>
        <begin position="554"/>
        <end position="573"/>
    </location>
</feature>
<dbReference type="InterPro" id="IPR050821">
    <property type="entry name" value="Cytosolic_carboxypeptidase"/>
</dbReference>
<feature type="compositionally biased region" description="Low complexity" evidence="4">
    <location>
        <begin position="760"/>
        <end position="771"/>
    </location>
</feature>
<keyword evidence="6" id="KW-0282">Flagellum</keyword>
<evidence type="ECO:0000256" key="3">
    <source>
        <dbReference type="PROSITE-ProRule" id="PRU01379"/>
    </source>
</evidence>
<feature type="domain" description="Peptidase M14" evidence="5">
    <location>
        <begin position="146"/>
        <end position="415"/>
    </location>
</feature>
<feature type="compositionally biased region" description="Polar residues" evidence="4">
    <location>
        <begin position="666"/>
        <end position="677"/>
    </location>
</feature>
<dbReference type="MEROPS" id="M14.026"/>
<feature type="compositionally biased region" description="Polar residues" evidence="4">
    <location>
        <begin position="801"/>
        <end position="810"/>
    </location>
</feature>
<dbReference type="STRING" id="2880.D8LKZ4"/>
<dbReference type="EMBL" id="FN649760">
    <property type="protein sequence ID" value="CBN80127.1"/>
    <property type="molecule type" value="Genomic_DNA"/>
</dbReference>
<feature type="compositionally biased region" description="Low complexity" evidence="4">
    <location>
        <begin position="483"/>
        <end position="494"/>
    </location>
</feature>
<evidence type="ECO:0000259" key="5">
    <source>
        <dbReference type="PROSITE" id="PS52035"/>
    </source>
</evidence>
<name>D8LKZ4_ECTSI</name>
<accession>D8LKZ4</accession>
<dbReference type="SUPFAM" id="SSF53187">
    <property type="entry name" value="Zn-dependent exopeptidases"/>
    <property type="match status" value="1"/>
</dbReference>
<dbReference type="AlphaFoldDB" id="D8LKZ4"/>
<dbReference type="PANTHER" id="PTHR12756">
    <property type="entry name" value="CYTOSOLIC CARBOXYPEPTIDASE"/>
    <property type="match status" value="1"/>
</dbReference>
<dbReference type="GO" id="GO:0004181">
    <property type="term" value="F:metallocarboxypeptidase activity"/>
    <property type="evidence" value="ECO:0007669"/>
    <property type="project" value="InterPro"/>
</dbReference>
<dbReference type="eggNOG" id="KOG3641">
    <property type="taxonomic scope" value="Eukaryota"/>
</dbReference>
<feature type="active site" description="Proton donor/acceptor" evidence="3">
    <location>
        <position position="379"/>
    </location>
</feature>
<feature type="compositionally biased region" description="Low complexity" evidence="4">
    <location>
        <begin position="451"/>
        <end position="460"/>
    </location>
</feature>
<dbReference type="Gene3D" id="2.60.40.3120">
    <property type="match status" value="1"/>
</dbReference>
<evidence type="ECO:0000313" key="7">
    <source>
        <dbReference type="Proteomes" id="UP000002630"/>
    </source>
</evidence>
<evidence type="ECO:0000256" key="1">
    <source>
        <dbReference type="ARBA" id="ARBA00001947"/>
    </source>
</evidence>
<comment type="similarity">
    <text evidence="2 3">Belongs to the peptidase M14 family.</text>
</comment>
<feature type="compositionally biased region" description="Low complexity" evidence="4">
    <location>
        <begin position="853"/>
        <end position="867"/>
    </location>
</feature>
<keyword evidence="6" id="KW-0966">Cell projection</keyword>
<reference evidence="6 7" key="1">
    <citation type="journal article" date="2010" name="Nature">
        <title>The Ectocarpus genome and the independent evolution of multicellularity in brown algae.</title>
        <authorList>
            <person name="Cock J.M."/>
            <person name="Sterck L."/>
            <person name="Rouze P."/>
            <person name="Scornet D."/>
            <person name="Allen A.E."/>
            <person name="Amoutzias G."/>
            <person name="Anthouard V."/>
            <person name="Artiguenave F."/>
            <person name="Aury J.M."/>
            <person name="Badger J.H."/>
            <person name="Beszteri B."/>
            <person name="Billiau K."/>
            <person name="Bonnet E."/>
            <person name="Bothwell J.H."/>
            <person name="Bowler C."/>
            <person name="Boyen C."/>
            <person name="Brownlee C."/>
            <person name="Carrano C.J."/>
            <person name="Charrier B."/>
            <person name="Cho G.Y."/>
            <person name="Coelho S.M."/>
            <person name="Collen J."/>
            <person name="Corre E."/>
            <person name="Da Silva C."/>
            <person name="Delage L."/>
            <person name="Delaroque N."/>
            <person name="Dittami S.M."/>
            <person name="Doulbeau S."/>
            <person name="Elias M."/>
            <person name="Farnham G."/>
            <person name="Gachon C.M."/>
            <person name="Gschloessl B."/>
            <person name="Heesch S."/>
            <person name="Jabbari K."/>
            <person name="Jubin C."/>
            <person name="Kawai H."/>
            <person name="Kimura K."/>
            <person name="Kloareg B."/>
            <person name="Kupper F.C."/>
            <person name="Lang D."/>
            <person name="Le Bail A."/>
            <person name="Leblanc C."/>
            <person name="Lerouge P."/>
            <person name="Lohr M."/>
            <person name="Lopez P.J."/>
            <person name="Martens C."/>
            <person name="Maumus F."/>
            <person name="Michel G."/>
            <person name="Miranda-Saavedra D."/>
            <person name="Morales J."/>
            <person name="Moreau H."/>
            <person name="Motomura T."/>
            <person name="Nagasato C."/>
            <person name="Napoli C.A."/>
            <person name="Nelson D.R."/>
            <person name="Nyvall-Collen P."/>
            <person name="Peters A.F."/>
            <person name="Pommier C."/>
            <person name="Potin P."/>
            <person name="Poulain J."/>
            <person name="Quesneville H."/>
            <person name="Read B."/>
            <person name="Rensing S.A."/>
            <person name="Ritter A."/>
            <person name="Rousvoal S."/>
            <person name="Samanta M."/>
            <person name="Samson G."/>
            <person name="Schroeder D.C."/>
            <person name="Segurens B."/>
            <person name="Strittmatter M."/>
            <person name="Tonon T."/>
            <person name="Tregear J.W."/>
            <person name="Valentin K."/>
            <person name="von Dassow P."/>
            <person name="Yamagishi T."/>
            <person name="Van de Peer Y."/>
            <person name="Wincker P."/>
        </authorList>
    </citation>
    <scope>NUCLEOTIDE SEQUENCE [LARGE SCALE GENOMIC DNA]</scope>
    <source>
        <strain evidence="7">Ec32 / CCAP1310/4</strain>
    </source>
</reference>
<dbReference type="GO" id="GO:0008270">
    <property type="term" value="F:zinc ion binding"/>
    <property type="evidence" value="ECO:0007669"/>
    <property type="project" value="InterPro"/>
</dbReference>
<feature type="compositionally biased region" description="Low complexity" evidence="4">
    <location>
        <begin position="504"/>
        <end position="517"/>
    </location>
</feature>
<dbReference type="InterPro" id="IPR040626">
    <property type="entry name" value="Pepdidase_M14_N"/>
</dbReference>
<evidence type="ECO:0000256" key="4">
    <source>
        <dbReference type="SAM" id="MobiDB-lite"/>
    </source>
</evidence>
<organism evidence="6 7">
    <name type="scientific">Ectocarpus siliculosus</name>
    <name type="common">Brown alga</name>
    <name type="synonym">Conferva siliculosa</name>
    <dbReference type="NCBI Taxonomy" id="2880"/>
    <lineage>
        <taxon>Eukaryota</taxon>
        <taxon>Sar</taxon>
        <taxon>Stramenopiles</taxon>
        <taxon>Ochrophyta</taxon>
        <taxon>PX clade</taxon>
        <taxon>Phaeophyceae</taxon>
        <taxon>Ectocarpales</taxon>
        <taxon>Ectocarpaceae</taxon>
        <taxon>Ectocarpus</taxon>
    </lineage>
</organism>
<dbReference type="PANTHER" id="PTHR12756:SF45">
    <property type="entry name" value="CYTOSOLIC CARBOXYPEPTIDASE NNA1"/>
    <property type="match status" value="1"/>
</dbReference>
<evidence type="ECO:0000313" key="6">
    <source>
        <dbReference type="EMBL" id="CBN80127.1"/>
    </source>
</evidence>
<dbReference type="Pfam" id="PF18027">
    <property type="entry name" value="Pepdidase_M14_N"/>
    <property type="match status" value="1"/>
</dbReference>
<dbReference type="Pfam" id="PF00246">
    <property type="entry name" value="Peptidase_M14"/>
    <property type="match status" value="1"/>
</dbReference>
<gene>
    <name evidence="6" type="ORF">Esi_0031_0136</name>
</gene>
<dbReference type="PROSITE" id="PS52035">
    <property type="entry name" value="PEPTIDASE_M14"/>
    <property type="match status" value="1"/>
</dbReference>
<sequence>MPRWYSPTGPEDDTVMFESRFESGNLRSAERIGESEYNLQLAFDINTDRHTQWFYFRMSNLRRGRPYKLNMQNLMKTEAVYNLGMQPLAYSESRAEQEGVGWYRTGSDACYFKNQLTRAGLKPFWTLTFTVQTSFDQDTLYLAHCFPYRYSDLQQYLSKIEASPLGVCSAIRRRRLCETLAGNECDLLTISTPGGDHANKKGIVISARVHPGETNASWMMKGVLDYLSSDCHCAVALRDKFIFKIVPMLNPDGVIVGNYRCSLAGGDLNRQYDNPKRELFPEVLHLKQMISNFGIGKEVLLYVDLHGHSKKSNIFMYGVENPTDEALYMRERIIPTLLDQASPLFNFADCTFDIGKGKEGCGRVVVRKQLGIVNAYTMEASFMGADQGEFQGIHFHQGHYEAMGHSLCEVLLDLVDTDQRKVEGIVRRYREKFPIDQSRVVSKRDDYGHGDSSNSSATSSSDDDNDSDSGRRHRNHNRHRQVTRPSSSKPSTPTGRESGAGVTGKSRPGSRPASSSAEKNGTLRENGCGKKDEGKGGTPRGALGKSKSVAEQGTPPTVTKTAVPPKITPTPVARHSSAVAPTPQKSTPSAKATKPDTPKGSSKAAGEGTAGKNASSKNASSKGAFSKTGGPAKATAAASSAGSKASGGAKEKVATAGNAAKERGKTASSSPRVSAVTTVARGESPKLAAPGRSKSISAGGGGTKRSKIAGVPPLALARRKTTTTASDKKGSTRNSSSVGTKGKPKGVPSVGTTPPPPRRPASSPGSRSVASPRRRATSRVDPPKRSPSAPAKTTGPKRAETSSNATSTRSVGATGVGGKGKGKVKGTAGGGGKAAPGGTKKGDKKEALPLPPLRSKSPSAAKQAASR</sequence>
<feature type="compositionally biased region" description="Low complexity" evidence="4">
    <location>
        <begin position="610"/>
        <end position="648"/>
    </location>
</feature>